<feature type="domain" description="Cullin family profile" evidence="8">
    <location>
        <begin position="536"/>
        <end position="756"/>
    </location>
</feature>
<keyword evidence="3" id="KW-0498">Mitosis</keyword>
<dbReference type="Pfam" id="PF25773">
    <property type="entry name" value="TPR_ANAPC2"/>
    <property type="match status" value="1"/>
</dbReference>
<reference evidence="9 10" key="1">
    <citation type="journal article" date="2018" name="BMC Genomics">
        <title>Comparative genome analyses reveal sequence features reflecting distinct modes of host-adaptation between dicot and monocot powdery mildew.</title>
        <authorList>
            <person name="Wu Y."/>
            <person name="Ma X."/>
            <person name="Pan Z."/>
            <person name="Kale S.D."/>
            <person name="Song Y."/>
            <person name="King H."/>
            <person name="Zhang Q."/>
            <person name="Presley C."/>
            <person name="Deng X."/>
            <person name="Wei C.I."/>
            <person name="Xiao S."/>
        </authorList>
    </citation>
    <scope>NUCLEOTIDE SEQUENCE [LARGE SCALE GENOMIC DNA]</scope>
    <source>
        <strain evidence="9">UMSG3</strain>
    </source>
</reference>
<dbReference type="InterPro" id="IPR016158">
    <property type="entry name" value="Cullin_homology"/>
</dbReference>
<evidence type="ECO:0000256" key="7">
    <source>
        <dbReference type="SAM" id="MobiDB-lite"/>
    </source>
</evidence>
<evidence type="ECO:0000259" key="8">
    <source>
        <dbReference type="PROSITE" id="PS50069"/>
    </source>
</evidence>
<keyword evidence="4" id="KW-0833">Ubl conjugation pathway</keyword>
<evidence type="ECO:0000256" key="2">
    <source>
        <dbReference type="ARBA" id="ARBA00022618"/>
    </source>
</evidence>
<keyword evidence="5" id="KW-0131">Cell cycle</keyword>
<keyword evidence="10" id="KW-1185">Reference proteome</keyword>
<evidence type="ECO:0000256" key="3">
    <source>
        <dbReference type="ARBA" id="ARBA00022776"/>
    </source>
</evidence>
<dbReference type="Proteomes" id="UP000283383">
    <property type="component" value="Unassembled WGS sequence"/>
</dbReference>
<dbReference type="GO" id="GO:0031625">
    <property type="term" value="F:ubiquitin protein ligase binding"/>
    <property type="evidence" value="ECO:0007669"/>
    <property type="project" value="InterPro"/>
</dbReference>
<evidence type="ECO:0000256" key="6">
    <source>
        <dbReference type="PROSITE-ProRule" id="PRU00330"/>
    </source>
</evidence>
<dbReference type="GO" id="GO:0051301">
    <property type="term" value="P:cell division"/>
    <property type="evidence" value="ECO:0007669"/>
    <property type="project" value="UniProtKB-KW"/>
</dbReference>
<dbReference type="GO" id="GO:0070979">
    <property type="term" value="P:protein K11-linked ubiquitination"/>
    <property type="evidence" value="ECO:0007669"/>
    <property type="project" value="TreeGrafter"/>
</dbReference>
<comment type="caution">
    <text evidence="9">The sequence shown here is derived from an EMBL/GenBank/DDBJ whole genome shotgun (WGS) entry which is preliminary data.</text>
</comment>
<proteinExistence type="inferred from homology"/>
<organism evidence="9 10">
    <name type="scientific">Golovinomyces cichoracearum</name>
    <dbReference type="NCBI Taxonomy" id="62708"/>
    <lineage>
        <taxon>Eukaryota</taxon>
        <taxon>Fungi</taxon>
        <taxon>Dikarya</taxon>
        <taxon>Ascomycota</taxon>
        <taxon>Pezizomycotina</taxon>
        <taxon>Leotiomycetes</taxon>
        <taxon>Erysiphales</taxon>
        <taxon>Erysiphaceae</taxon>
        <taxon>Golovinomyces</taxon>
    </lineage>
</organism>
<evidence type="ECO:0000313" key="9">
    <source>
        <dbReference type="EMBL" id="RKF53532.1"/>
    </source>
</evidence>
<dbReference type="InterPro" id="IPR014786">
    <property type="entry name" value="ANAPC2_C"/>
</dbReference>
<dbReference type="GO" id="GO:0005680">
    <property type="term" value="C:anaphase-promoting complex"/>
    <property type="evidence" value="ECO:0007669"/>
    <property type="project" value="TreeGrafter"/>
</dbReference>
<dbReference type="InterPro" id="IPR036317">
    <property type="entry name" value="Cullin_homology_sf"/>
</dbReference>
<dbReference type="SMART" id="SM00182">
    <property type="entry name" value="CULLIN"/>
    <property type="match status" value="1"/>
</dbReference>
<dbReference type="SMART" id="SM01013">
    <property type="entry name" value="APC2"/>
    <property type="match status" value="1"/>
</dbReference>
<dbReference type="PROSITE" id="PS50069">
    <property type="entry name" value="CULLIN_2"/>
    <property type="match status" value="1"/>
</dbReference>
<dbReference type="Gene3D" id="3.30.230.130">
    <property type="entry name" value="Cullin, Chain C, Domain 2"/>
    <property type="match status" value="1"/>
</dbReference>
<dbReference type="Pfam" id="PF08672">
    <property type="entry name" value="ANAPC2"/>
    <property type="match status" value="1"/>
</dbReference>
<name>A0A420H7X1_9PEZI</name>
<dbReference type="InterPro" id="IPR036390">
    <property type="entry name" value="WH_DNA-bd_sf"/>
</dbReference>
<dbReference type="GO" id="GO:0006511">
    <property type="term" value="P:ubiquitin-dependent protein catabolic process"/>
    <property type="evidence" value="ECO:0007669"/>
    <property type="project" value="InterPro"/>
</dbReference>
<evidence type="ECO:0000256" key="5">
    <source>
        <dbReference type="ARBA" id="ARBA00023306"/>
    </source>
</evidence>
<evidence type="ECO:0000313" key="10">
    <source>
        <dbReference type="Proteomes" id="UP000283383"/>
    </source>
</evidence>
<comment type="similarity">
    <text evidence="6">Belongs to the cullin family.</text>
</comment>
<dbReference type="AlphaFoldDB" id="A0A420H7X1"/>
<dbReference type="STRING" id="62708.A0A420H7X1"/>
<dbReference type="Pfam" id="PF26557">
    <property type="entry name" value="Cullin_AB"/>
    <property type="match status" value="1"/>
</dbReference>
<dbReference type="PANTHER" id="PTHR45957">
    <property type="entry name" value="ANAPHASE-PROMOTING COMPLEX SUBUNIT 2"/>
    <property type="match status" value="1"/>
</dbReference>
<dbReference type="PANTHER" id="PTHR45957:SF1">
    <property type="entry name" value="ANAPHASE-PROMOTING COMPLEX SUBUNIT 2"/>
    <property type="match status" value="1"/>
</dbReference>
<dbReference type="EMBL" id="MCBQ01021793">
    <property type="protein sequence ID" value="RKF53532.1"/>
    <property type="molecule type" value="Genomic_DNA"/>
</dbReference>
<evidence type="ECO:0000256" key="1">
    <source>
        <dbReference type="ARBA" id="ARBA00016068"/>
    </source>
</evidence>
<evidence type="ECO:0000256" key="4">
    <source>
        <dbReference type="ARBA" id="ARBA00022786"/>
    </source>
</evidence>
<feature type="region of interest" description="Disordered" evidence="7">
    <location>
        <begin position="780"/>
        <end position="809"/>
    </location>
</feature>
<dbReference type="SUPFAM" id="SSF46785">
    <property type="entry name" value="Winged helix' DNA-binding domain"/>
    <property type="match status" value="1"/>
</dbReference>
<accession>A0A420H7X1</accession>
<gene>
    <name evidence="9" type="ORF">GcM3_217024</name>
</gene>
<dbReference type="Gene3D" id="1.10.10.10">
    <property type="entry name" value="Winged helix-like DNA-binding domain superfamily/Winged helix DNA-binding domain"/>
    <property type="match status" value="1"/>
</dbReference>
<dbReference type="SUPFAM" id="SSF75632">
    <property type="entry name" value="Cullin homology domain"/>
    <property type="match status" value="1"/>
</dbReference>
<feature type="compositionally biased region" description="Polar residues" evidence="7">
    <location>
        <begin position="780"/>
        <end position="796"/>
    </location>
</feature>
<dbReference type="InterPro" id="IPR057975">
    <property type="entry name" value="TPR_ANAPC2"/>
</dbReference>
<keyword evidence="2" id="KW-0132">Cell division</keyword>
<dbReference type="InterPro" id="IPR059120">
    <property type="entry name" value="Cullin-like_AB"/>
</dbReference>
<protein>
    <recommendedName>
        <fullName evidence="1">Anaphase-promoting complex subunit 2</fullName>
    </recommendedName>
</protein>
<dbReference type="InterPro" id="IPR036388">
    <property type="entry name" value="WH-like_DNA-bd_sf"/>
</dbReference>
<dbReference type="GO" id="GO:0007091">
    <property type="term" value="P:metaphase/anaphase transition of mitotic cell cycle"/>
    <property type="evidence" value="ECO:0007669"/>
    <property type="project" value="TreeGrafter"/>
</dbReference>
<sequence length="882" mass="101518">MLSGNLRTRKRHVFVSIFDTTHNISPTETWHSSSSRVGSSNIDTDLDNRRSKWKASWQIVTQTLNFPKNFEYRDPLEPKERIDTQFINALKVILSPREISVPVEGNGDIVAWLSSQVRHHYFNYVLPIILQPKDCQSPELELLHRVEILEKARKNYEHRLLFIKEQMDNISPDKSIESVSNFRRDLSAFISNTVTENFSVLLKEVLGKYIALVLKVPTQNDHQRVSIQNDSLDAEKANCALLNLLKSLKNVGLAGNEFQVIFAEVMSNAMSSFICELCQNTLSLKPTPTVGNPYSREISPKIYGLASQKHLSQNSHCVQYIFEWIENKYAKLVSQVLSLVDEKTTISCSEIEKFKKIAISRLAEVRTKQLFDIVENWPHNSEALDDLRTVITTPERRLRLTEVFARDLSTRILHPAASTTKILQTYISMIWSFHSLDHSKVLLDKVAYTLLSYLCTREDTVRIIITSLLADTDENHSSNTGEKLTELAWLLDNQSKYTSQRVNDENLDWHDMDWIPDPVDAGPGYRRSKNADIIGTLIGVLGSREIFIKEFQKIIGDSFLRYDGVFSKEIKVLELLKVQFGEAPLQACEVMLKDIQDSQKLDYIIRKIQNLKPDRPETQQTEKYHQKLQKINLENSSGPSLHAKILSRFFWPELHTESYRIPDEILEQKNKYEEGFESLKSFRKLTWLDTLGHATVKLELKDRTIIEEVHTWQAAVIWAFQSDGSNEKSPQLTVSDISKYLEMKEALVRSALWFWVKKSVLNELPNDTYNVRETLNSQETGGLEIQSMSSKSTKNPDGTRSHSSHDINNGSMKEKMEIYWHFIFGMLTNSSRQMPLQQIATMLKTLIIDGFPYSNEELKEFLQLKIAEGALEMTGGKYRLKK</sequence>
<dbReference type="InterPro" id="IPR044554">
    <property type="entry name" value="ANAPC2"/>
</dbReference>